<keyword evidence="17 20" id="KW-0520">NAD</keyword>
<comment type="similarity">
    <text evidence="2">Belongs to the complex I 49 kDa subunit family.</text>
</comment>
<evidence type="ECO:0000256" key="7">
    <source>
        <dbReference type="ARBA" id="ARBA00022692"/>
    </source>
</evidence>
<dbReference type="InterPro" id="IPR010226">
    <property type="entry name" value="NADH_quinone_OxRdtase_chainI"/>
</dbReference>
<dbReference type="PROSITE" id="PS51379">
    <property type="entry name" value="4FE4S_FER_2"/>
    <property type="match status" value="2"/>
</dbReference>
<comment type="similarity">
    <text evidence="20">Belongs to the complex I 23 kDa subunit family.</text>
</comment>
<dbReference type="AlphaFoldDB" id="A0ABD3BAU9"/>
<dbReference type="InterPro" id="IPR029014">
    <property type="entry name" value="NiFe-Hase_large"/>
</dbReference>
<dbReference type="PROSITE" id="PS00198">
    <property type="entry name" value="4FE4S_FER_1"/>
    <property type="match status" value="1"/>
</dbReference>
<evidence type="ECO:0000256" key="12">
    <source>
        <dbReference type="ARBA" id="ARBA00022957"/>
    </source>
</evidence>
<dbReference type="InterPro" id="IPR001694">
    <property type="entry name" value="NADH_UbQ_OxRdtase_su1/FPO"/>
</dbReference>
<evidence type="ECO:0000256" key="17">
    <source>
        <dbReference type="ARBA" id="ARBA00023027"/>
    </source>
</evidence>
<dbReference type="GO" id="GO:0048038">
    <property type="term" value="F:quinone binding"/>
    <property type="evidence" value="ECO:0007669"/>
    <property type="project" value="UniProtKB-KW"/>
</dbReference>
<dbReference type="NCBIfam" id="TIGR01971">
    <property type="entry name" value="NuoI"/>
    <property type="match status" value="1"/>
</dbReference>
<dbReference type="Pfam" id="PF00346">
    <property type="entry name" value="Complex1_49kDa"/>
    <property type="match status" value="1"/>
</dbReference>
<evidence type="ECO:0000256" key="21">
    <source>
        <dbReference type="SAM" id="Phobius"/>
    </source>
</evidence>
<comment type="caution">
    <text evidence="23">The sequence shown here is derived from an EMBL/GenBank/DDBJ whole genome shotgun (WGS) entry which is preliminary data.</text>
</comment>
<feature type="transmembrane region" description="Helical" evidence="21">
    <location>
        <begin position="667"/>
        <end position="690"/>
    </location>
</feature>
<dbReference type="NCBIfam" id="NF004537">
    <property type="entry name" value="PRK05888.1-3"/>
    <property type="match status" value="1"/>
</dbReference>
<keyword evidence="13" id="KW-1278">Translocase</keyword>
<dbReference type="GO" id="GO:0016020">
    <property type="term" value="C:membrane"/>
    <property type="evidence" value="ECO:0007669"/>
    <property type="project" value="UniProtKB-SubCell"/>
</dbReference>
<feature type="domain" description="4Fe-4S ferredoxin-type" evidence="22">
    <location>
        <begin position="772"/>
        <end position="801"/>
    </location>
</feature>
<proteinExistence type="inferred from homology"/>
<dbReference type="PROSITE" id="PS00668">
    <property type="entry name" value="COMPLEX1_ND1_2"/>
    <property type="match status" value="1"/>
</dbReference>
<feature type="domain" description="4Fe-4S ferredoxin-type" evidence="22">
    <location>
        <begin position="812"/>
        <end position="841"/>
    </location>
</feature>
<evidence type="ECO:0000256" key="13">
    <source>
        <dbReference type="ARBA" id="ARBA00022967"/>
    </source>
</evidence>
<dbReference type="InterPro" id="IPR014029">
    <property type="entry name" value="NADH_UbQ_OxRdtase_49kDa_CS"/>
</dbReference>
<dbReference type="InterPro" id="IPR022885">
    <property type="entry name" value="NDH1_su_D/H"/>
</dbReference>
<evidence type="ECO:0000256" key="15">
    <source>
        <dbReference type="ARBA" id="ARBA00023004"/>
    </source>
</evidence>
<evidence type="ECO:0000256" key="4">
    <source>
        <dbReference type="ARBA" id="ARBA00022485"/>
    </source>
</evidence>
<sequence>MNFFLFSAMHGRMTREKLMIAPTTRKDLMIVNMGPQHPSMHGVLRLIVTLDGEDVIDCEPILGYLHRGMEKIAENRTTIQYLPYVMRWDYLATMFTEAITVNGPERLGNIQVPKRASYIRAIMLELSRIASHLLWLGPFMADIGAQTPFFYIFRERELIYDLFEAATGMRMMHNYFRIGGVAADLPHGWIDKCLDFCDYFLSGVAEYQKLITRNPIFLERVEGIGIIDTEEALNWGLSGPMLRASGIQWDLRKVDRYECYDEFDWEIQWQKEGDSLARYLVRISEMTESIKIIQQALEGIPGGPYENLEIRRFNRRKDPEWNDFEYRFISKKPSPTFELSKQELYVRVEAPKGELGIFMIGDQRVFPWRWKIRPPGFINLQILPQLVKRMKLADIMTILEIQAIHSFSRLESLKEVYGIIWILGPILTLVLGITLGVLVIVWLEREISTGIQQRIGPEYAGPLGILQALADGTKLLFKENLLPSRGDTRLFSIGPSVAVISILLSYSVIPFSYRFILADLSIGIFLWIAVSSLAPVGLLMSGYGSNNKYSFLGGLRAAAQSISYEIPLTLCVLSISLRAIRLDIVEARAKYGFWGWNLWRQPIGFIVFLISSLAECERLPFDLPEAEEELVAGYQTEYSVLYFGGWNLSIPYISITGLFDITKRSQVFGTIMGIFITLSKTYLFLFISIATRWTLPRLRMDQLLNLGWKFLLPISLDMFPMLTQFLNSGQQTIRAARYIGQGFMITLSHANRLPVTIQYPYEKLITSDRFRGRIHFEFDKCIACEVCVRVFPIDLPVVDWKLETDIRKKRLLNYSIDFGICIFCGNCVEYCPTNCLSMTEEYELSTYDRHELNYNQISLGRLPVSIIDDYTIRTISSNSPQIKNA</sequence>
<evidence type="ECO:0000256" key="18">
    <source>
        <dbReference type="ARBA" id="ARBA00023078"/>
    </source>
</evidence>
<dbReference type="NCBIfam" id="NF005649">
    <property type="entry name" value="PRK07415.1"/>
    <property type="match status" value="1"/>
</dbReference>
<keyword evidence="3" id="KW-0813">Transport</keyword>
<dbReference type="NCBIfam" id="TIGR00403">
    <property type="entry name" value="ndhI"/>
    <property type="match status" value="1"/>
</dbReference>
<dbReference type="Gene3D" id="1.10.645.10">
    <property type="entry name" value="Cytochrome-c3 Hydrogenase, chain B"/>
    <property type="match status" value="1"/>
</dbReference>
<dbReference type="Proteomes" id="UP001632038">
    <property type="component" value="Unassembled WGS sequence"/>
</dbReference>
<dbReference type="PANTHER" id="PTHR11993:SF10">
    <property type="entry name" value="NADH DEHYDROGENASE [UBIQUINONE] IRON-SULFUR PROTEIN 2, MITOCHONDRIAL"/>
    <property type="match status" value="1"/>
</dbReference>
<dbReference type="GO" id="GO:0051539">
    <property type="term" value="F:4 iron, 4 sulfur cluster binding"/>
    <property type="evidence" value="ECO:0007669"/>
    <property type="project" value="UniProtKB-KW"/>
</dbReference>
<dbReference type="PROSITE" id="PS00667">
    <property type="entry name" value="COMPLEX1_ND1_1"/>
    <property type="match status" value="1"/>
</dbReference>
<dbReference type="EMBL" id="JAVIJP010000105">
    <property type="protein sequence ID" value="KAL3614495.1"/>
    <property type="molecule type" value="Genomic_DNA"/>
</dbReference>
<evidence type="ECO:0000256" key="19">
    <source>
        <dbReference type="ARBA" id="ARBA00023136"/>
    </source>
</evidence>
<evidence type="ECO:0000313" key="24">
    <source>
        <dbReference type="Proteomes" id="UP001632038"/>
    </source>
</evidence>
<accession>A0ABD3BAU9</accession>
<dbReference type="SUPFAM" id="SSF54862">
    <property type="entry name" value="4Fe-4S ferredoxins"/>
    <property type="match status" value="1"/>
</dbReference>
<feature type="transmembrane region" description="Helical" evidence="21">
    <location>
        <begin position="416"/>
        <end position="443"/>
    </location>
</feature>
<gene>
    <name evidence="23" type="ORF">CASFOL_041581</name>
</gene>
<keyword evidence="10" id="KW-0677">Repeat</keyword>
<comment type="subcellular location">
    <subcellularLocation>
        <location evidence="1">Membrane</location>
        <topology evidence="1">Multi-pass membrane protein</topology>
    </subcellularLocation>
</comment>
<keyword evidence="16 20" id="KW-0411">Iron-sulfur</keyword>
<dbReference type="NCBIfam" id="NF004739">
    <property type="entry name" value="PRK06075.1"/>
    <property type="match status" value="1"/>
</dbReference>
<keyword evidence="8" id="KW-0874">Quinone</keyword>
<evidence type="ECO:0000256" key="6">
    <source>
        <dbReference type="ARBA" id="ARBA00022640"/>
    </source>
</evidence>
<feature type="transmembrane region" description="Helical" evidence="21">
    <location>
        <begin position="490"/>
        <end position="509"/>
    </location>
</feature>
<dbReference type="InterPro" id="IPR001135">
    <property type="entry name" value="NADH_Q_OxRdtase_suD"/>
</dbReference>
<feature type="transmembrane region" description="Helical" evidence="21">
    <location>
        <begin position="515"/>
        <end position="540"/>
    </location>
</feature>
<dbReference type="HAMAP" id="MF_01350">
    <property type="entry name" value="NDH1_NuoH"/>
    <property type="match status" value="1"/>
</dbReference>
<dbReference type="InterPro" id="IPR018086">
    <property type="entry name" value="NADH_UbQ_OxRdtase_su1_CS"/>
</dbReference>
<keyword evidence="4 20" id="KW-0004">4Fe-4S</keyword>
<evidence type="ECO:0000259" key="22">
    <source>
        <dbReference type="PROSITE" id="PS51379"/>
    </source>
</evidence>
<dbReference type="HAMAP" id="MF_01358">
    <property type="entry name" value="NDH1_NuoD"/>
    <property type="match status" value="1"/>
</dbReference>
<evidence type="ECO:0000256" key="1">
    <source>
        <dbReference type="ARBA" id="ARBA00004141"/>
    </source>
</evidence>
<keyword evidence="11" id="KW-0521">NADP</keyword>
<dbReference type="PROSITE" id="PS00535">
    <property type="entry name" value="COMPLEX1_49K"/>
    <property type="match status" value="1"/>
</dbReference>
<evidence type="ECO:0000313" key="23">
    <source>
        <dbReference type="EMBL" id="KAL3614495.1"/>
    </source>
</evidence>
<dbReference type="PANTHER" id="PTHR11993">
    <property type="entry name" value="NADH-UBIQUINONE OXIDOREDUCTASE 49 KDA SUBUNIT"/>
    <property type="match status" value="1"/>
</dbReference>
<keyword evidence="19 21" id="KW-0472">Membrane</keyword>
<dbReference type="Gene3D" id="3.30.70.3270">
    <property type="match status" value="1"/>
</dbReference>
<keyword evidence="14 21" id="KW-1133">Transmembrane helix</keyword>
<keyword evidence="24" id="KW-1185">Reference proteome</keyword>
<evidence type="ECO:0000256" key="10">
    <source>
        <dbReference type="ARBA" id="ARBA00022737"/>
    </source>
</evidence>
<dbReference type="InterPro" id="IPR017896">
    <property type="entry name" value="4Fe4S_Fe-S-bd"/>
</dbReference>
<dbReference type="SUPFAM" id="SSF56762">
    <property type="entry name" value="HydB/Nqo4-like"/>
    <property type="match status" value="1"/>
</dbReference>
<evidence type="ECO:0000256" key="5">
    <source>
        <dbReference type="ARBA" id="ARBA00022528"/>
    </source>
</evidence>
<dbReference type="GO" id="GO:0046872">
    <property type="term" value="F:metal ion binding"/>
    <property type="evidence" value="ECO:0007669"/>
    <property type="project" value="UniProtKB-KW"/>
</dbReference>
<reference evidence="24" key="1">
    <citation type="journal article" date="2024" name="IScience">
        <title>Strigolactones Initiate the Formation of Haustorium-like Structures in Castilleja.</title>
        <authorList>
            <person name="Buerger M."/>
            <person name="Peterson D."/>
            <person name="Chory J."/>
        </authorList>
    </citation>
    <scope>NUCLEOTIDE SEQUENCE [LARGE SCALE GENOMIC DNA]</scope>
</reference>
<evidence type="ECO:0000256" key="9">
    <source>
        <dbReference type="ARBA" id="ARBA00022723"/>
    </source>
</evidence>
<name>A0ABD3BAU9_9LAMI</name>
<dbReference type="InterPro" id="IPR017900">
    <property type="entry name" value="4Fe4S_Fe_S_CS"/>
</dbReference>
<evidence type="ECO:0000256" key="8">
    <source>
        <dbReference type="ARBA" id="ARBA00022719"/>
    </source>
</evidence>
<evidence type="ECO:0000256" key="14">
    <source>
        <dbReference type="ARBA" id="ARBA00022989"/>
    </source>
</evidence>
<keyword evidence="15 20" id="KW-0408">Iron</keyword>
<keyword evidence="9 20" id="KW-0479">Metal-binding</keyword>
<dbReference type="Pfam" id="PF00037">
    <property type="entry name" value="Fer4"/>
    <property type="match status" value="1"/>
</dbReference>
<keyword evidence="12" id="KW-0618">Plastoquinone</keyword>
<keyword evidence="7 21" id="KW-0812">Transmembrane</keyword>
<protein>
    <recommendedName>
        <fullName evidence="22">4Fe-4S ferredoxin-type domain-containing protein</fullName>
    </recommendedName>
</protein>
<evidence type="ECO:0000256" key="3">
    <source>
        <dbReference type="ARBA" id="ARBA00022448"/>
    </source>
</evidence>
<evidence type="ECO:0000256" key="11">
    <source>
        <dbReference type="ARBA" id="ARBA00022857"/>
    </source>
</evidence>
<dbReference type="Pfam" id="PF00146">
    <property type="entry name" value="NADHdh"/>
    <property type="match status" value="1"/>
</dbReference>
<evidence type="ECO:0000256" key="20">
    <source>
        <dbReference type="RuleBase" id="RU004412"/>
    </source>
</evidence>
<organism evidence="23 24">
    <name type="scientific">Castilleja foliolosa</name>
    <dbReference type="NCBI Taxonomy" id="1961234"/>
    <lineage>
        <taxon>Eukaryota</taxon>
        <taxon>Viridiplantae</taxon>
        <taxon>Streptophyta</taxon>
        <taxon>Embryophyta</taxon>
        <taxon>Tracheophyta</taxon>
        <taxon>Spermatophyta</taxon>
        <taxon>Magnoliopsida</taxon>
        <taxon>eudicotyledons</taxon>
        <taxon>Gunneridae</taxon>
        <taxon>Pentapetalae</taxon>
        <taxon>asterids</taxon>
        <taxon>lamiids</taxon>
        <taxon>Lamiales</taxon>
        <taxon>Orobanchaceae</taxon>
        <taxon>Pedicularideae</taxon>
        <taxon>Castillejinae</taxon>
        <taxon>Castilleja</taxon>
    </lineage>
</organism>
<comment type="cofactor">
    <cofactor evidence="20">
        <name>[4Fe-4S] cluster</name>
        <dbReference type="ChEBI" id="CHEBI:49883"/>
    </cofactor>
    <text evidence="20">Binds 2 [4Fe-4S] clusters per subunit.</text>
</comment>
<evidence type="ECO:0000256" key="2">
    <source>
        <dbReference type="ARBA" id="ARBA00005769"/>
    </source>
</evidence>
<keyword evidence="5" id="KW-0150">Chloroplast</keyword>
<keyword evidence="6" id="KW-0934">Plastid</keyword>
<evidence type="ECO:0000256" key="16">
    <source>
        <dbReference type="ARBA" id="ARBA00023014"/>
    </source>
</evidence>
<keyword evidence="18" id="KW-0793">Thylakoid</keyword>
<dbReference type="InterPro" id="IPR004497">
    <property type="entry name" value="NDHI"/>
</dbReference>